<dbReference type="EMBL" id="KN718170">
    <property type="protein sequence ID" value="KJH40063.1"/>
    <property type="molecule type" value="Genomic_DNA"/>
</dbReference>
<dbReference type="InterPro" id="IPR029033">
    <property type="entry name" value="His_PPase_superfam"/>
</dbReference>
<evidence type="ECO:0000256" key="3">
    <source>
        <dbReference type="SAM" id="SignalP"/>
    </source>
</evidence>
<dbReference type="InterPro" id="IPR033379">
    <property type="entry name" value="Acid_Pase_AS"/>
</dbReference>
<reference evidence="4 5" key="1">
    <citation type="submission" date="2013-11" db="EMBL/GenBank/DDBJ databases">
        <title>Draft genome of the bovine lungworm Dictyocaulus viviparus.</title>
        <authorList>
            <person name="Mitreva M."/>
        </authorList>
    </citation>
    <scope>NUCLEOTIDE SEQUENCE [LARGE SCALE GENOMIC DNA]</scope>
    <source>
        <strain evidence="4 5">HannoverDv2000</strain>
    </source>
</reference>
<protein>
    <recommendedName>
        <fullName evidence="6">Histidine acid phosphatase</fullName>
    </recommendedName>
</protein>
<proteinExistence type="inferred from homology"/>
<dbReference type="Proteomes" id="UP000053766">
    <property type="component" value="Unassembled WGS sequence"/>
</dbReference>
<reference evidence="5" key="2">
    <citation type="journal article" date="2016" name="Sci. Rep.">
        <title>Dictyocaulus viviparus genome, variome and transcriptome elucidate lungworm biology and support future intervention.</title>
        <authorList>
            <person name="McNulty S.N."/>
            <person name="Strube C."/>
            <person name="Rosa B.A."/>
            <person name="Martin J.C."/>
            <person name="Tyagi R."/>
            <person name="Choi Y.J."/>
            <person name="Wang Q."/>
            <person name="Hallsworth Pepin K."/>
            <person name="Zhang X."/>
            <person name="Ozersky P."/>
            <person name="Wilson R.K."/>
            <person name="Sternberg P.W."/>
            <person name="Gasser R.B."/>
            <person name="Mitreva M."/>
        </authorList>
    </citation>
    <scope>NUCLEOTIDE SEQUENCE [LARGE SCALE GENOMIC DNA]</scope>
    <source>
        <strain evidence="5">HannoverDv2000</strain>
    </source>
</reference>
<evidence type="ECO:0008006" key="6">
    <source>
        <dbReference type="Google" id="ProtNLM"/>
    </source>
</evidence>
<keyword evidence="5" id="KW-1185">Reference proteome</keyword>
<dbReference type="PANTHER" id="PTHR11567:SF210">
    <property type="entry name" value="ACID PHOSPHATASE 5-RELATED"/>
    <property type="match status" value="1"/>
</dbReference>
<dbReference type="InterPro" id="IPR000560">
    <property type="entry name" value="His_Pase_clade-2"/>
</dbReference>
<evidence type="ECO:0000256" key="1">
    <source>
        <dbReference type="ARBA" id="ARBA00000032"/>
    </source>
</evidence>
<gene>
    <name evidence="4" type="ORF">DICVIV_14022</name>
</gene>
<dbReference type="PROSITE" id="PS00616">
    <property type="entry name" value="HIS_ACID_PHOSPHAT_1"/>
    <property type="match status" value="1"/>
</dbReference>
<dbReference type="AlphaFoldDB" id="A0A0D8X6D1"/>
<keyword evidence="3" id="KW-0732">Signal</keyword>
<comment type="catalytic activity">
    <reaction evidence="1">
        <text>a phosphate monoester + H2O = an alcohol + phosphate</text>
        <dbReference type="Rhea" id="RHEA:15017"/>
        <dbReference type="ChEBI" id="CHEBI:15377"/>
        <dbReference type="ChEBI" id="CHEBI:30879"/>
        <dbReference type="ChEBI" id="CHEBI:43474"/>
        <dbReference type="ChEBI" id="CHEBI:67140"/>
        <dbReference type="EC" id="3.1.3.2"/>
    </reaction>
</comment>
<feature type="signal peptide" evidence="3">
    <location>
        <begin position="1"/>
        <end position="25"/>
    </location>
</feature>
<dbReference type="CDD" id="cd07061">
    <property type="entry name" value="HP_HAP_like"/>
    <property type="match status" value="1"/>
</dbReference>
<evidence type="ECO:0000313" key="5">
    <source>
        <dbReference type="Proteomes" id="UP000053766"/>
    </source>
</evidence>
<evidence type="ECO:0000313" key="4">
    <source>
        <dbReference type="EMBL" id="KJH40063.1"/>
    </source>
</evidence>
<evidence type="ECO:0000256" key="2">
    <source>
        <dbReference type="ARBA" id="ARBA00005375"/>
    </source>
</evidence>
<feature type="chain" id="PRO_5002335547" description="Histidine acid phosphatase" evidence="3">
    <location>
        <begin position="26"/>
        <end position="124"/>
    </location>
</feature>
<dbReference type="Gene3D" id="3.40.50.1240">
    <property type="entry name" value="Phosphoglycerate mutase-like"/>
    <property type="match status" value="1"/>
</dbReference>
<dbReference type="PANTHER" id="PTHR11567">
    <property type="entry name" value="ACID PHOSPHATASE-RELATED"/>
    <property type="match status" value="1"/>
</dbReference>
<organism evidence="4 5">
    <name type="scientific">Dictyocaulus viviparus</name>
    <name type="common">Bovine lungworm</name>
    <dbReference type="NCBI Taxonomy" id="29172"/>
    <lineage>
        <taxon>Eukaryota</taxon>
        <taxon>Metazoa</taxon>
        <taxon>Ecdysozoa</taxon>
        <taxon>Nematoda</taxon>
        <taxon>Chromadorea</taxon>
        <taxon>Rhabditida</taxon>
        <taxon>Rhabditina</taxon>
        <taxon>Rhabditomorpha</taxon>
        <taxon>Strongyloidea</taxon>
        <taxon>Metastrongylidae</taxon>
        <taxon>Dictyocaulus</taxon>
    </lineage>
</organism>
<dbReference type="OrthoDB" id="258392at2759"/>
<dbReference type="STRING" id="29172.A0A0D8X6D1"/>
<accession>A0A0D8X6D1</accession>
<sequence length="124" mass="14621">MSWKLSILCTLTAIYLFGRCPSSTARELVFVQAIWRHGDRAPTSLPYPKDPYDEIVWPRGFKQLTNEGIRQMHELGTYFRRRYGEFISSHYDSNQVFLQLLHYCHEHFHPFCKCSSMKLSSEAI</sequence>
<comment type="similarity">
    <text evidence="2">Belongs to the histidine acid phosphatase family.</text>
</comment>
<dbReference type="Pfam" id="PF00328">
    <property type="entry name" value="His_Phos_2"/>
    <property type="match status" value="1"/>
</dbReference>
<dbReference type="InterPro" id="IPR050645">
    <property type="entry name" value="Histidine_acid_phosphatase"/>
</dbReference>
<dbReference type="SUPFAM" id="SSF53254">
    <property type="entry name" value="Phosphoglycerate mutase-like"/>
    <property type="match status" value="1"/>
</dbReference>
<dbReference type="GO" id="GO:0003993">
    <property type="term" value="F:acid phosphatase activity"/>
    <property type="evidence" value="ECO:0007669"/>
    <property type="project" value="UniProtKB-EC"/>
</dbReference>
<name>A0A0D8X6D1_DICVI</name>